<evidence type="ECO:0000313" key="9">
    <source>
        <dbReference type="EMBL" id="MDQ0152181.1"/>
    </source>
</evidence>
<comment type="similarity">
    <text evidence="2">Belongs to the auxin efflux carrier (TC 2.A.69) family.</text>
</comment>
<evidence type="ECO:0000256" key="3">
    <source>
        <dbReference type="ARBA" id="ARBA00022448"/>
    </source>
</evidence>
<accession>A0AAE3V9H7</accession>
<dbReference type="EMBL" id="JAUSTO010000004">
    <property type="protein sequence ID" value="MDQ0152181.1"/>
    <property type="molecule type" value="Genomic_DNA"/>
</dbReference>
<dbReference type="Gene3D" id="1.20.1530.20">
    <property type="match status" value="1"/>
</dbReference>
<feature type="transmembrane region" description="Helical" evidence="8">
    <location>
        <begin position="6"/>
        <end position="26"/>
    </location>
</feature>
<feature type="transmembrane region" description="Helical" evidence="8">
    <location>
        <begin position="70"/>
        <end position="91"/>
    </location>
</feature>
<dbReference type="InterPro" id="IPR038770">
    <property type="entry name" value="Na+/solute_symporter_sf"/>
</dbReference>
<dbReference type="GO" id="GO:0005886">
    <property type="term" value="C:plasma membrane"/>
    <property type="evidence" value="ECO:0007669"/>
    <property type="project" value="UniProtKB-SubCell"/>
</dbReference>
<feature type="transmembrane region" description="Helical" evidence="8">
    <location>
        <begin position="173"/>
        <end position="190"/>
    </location>
</feature>
<proteinExistence type="inferred from homology"/>
<evidence type="ECO:0000256" key="1">
    <source>
        <dbReference type="ARBA" id="ARBA00004651"/>
    </source>
</evidence>
<gene>
    <name evidence="9" type="ORF">J2S20_000866</name>
</gene>
<evidence type="ECO:0000256" key="7">
    <source>
        <dbReference type="ARBA" id="ARBA00023136"/>
    </source>
</evidence>
<feature type="transmembrane region" description="Helical" evidence="8">
    <location>
        <begin position="289"/>
        <end position="308"/>
    </location>
</feature>
<keyword evidence="5 8" id="KW-0812">Transmembrane</keyword>
<evidence type="ECO:0000256" key="5">
    <source>
        <dbReference type="ARBA" id="ARBA00022692"/>
    </source>
</evidence>
<feature type="transmembrane region" description="Helical" evidence="8">
    <location>
        <begin position="202"/>
        <end position="219"/>
    </location>
</feature>
<keyword evidence="10" id="KW-1185">Reference proteome</keyword>
<dbReference type="GO" id="GO:0055085">
    <property type="term" value="P:transmembrane transport"/>
    <property type="evidence" value="ECO:0007669"/>
    <property type="project" value="InterPro"/>
</dbReference>
<dbReference type="AlphaFoldDB" id="A0AAE3V9H7"/>
<evidence type="ECO:0000313" key="10">
    <source>
        <dbReference type="Proteomes" id="UP001241537"/>
    </source>
</evidence>
<comment type="caution">
    <text evidence="9">The sequence shown here is derived from an EMBL/GenBank/DDBJ whole genome shotgun (WGS) entry which is preliminary data.</text>
</comment>
<organism evidence="9 10">
    <name type="scientific">Moryella indoligenes</name>
    <dbReference type="NCBI Taxonomy" id="371674"/>
    <lineage>
        <taxon>Bacteria</taxon>
        <taxon>Bacillati</taxon>
        <taxon>Bacillota</taxon>
        <taxon>Clostridia</taxon>
        <taxon>Lachnospirales</taxon>
        <taxon>Lachnospiraceae</taxon>
        <taxon>Moryella</taxon>
    </lineage>
</organism>
<evidence type="ECO:0000256" key="4">
    <source>
        <dbReference type="ARBA" id="ARBA00022475"/>
    </source>
</evidence>
<dbReference type="Proteomes" id="UP001241537">
    <property type="component" value="Unassembled WGS sequence"/>
</dbReference>
<name>A0AAE3V9H7_9FIRM</name>
<evidence type="ECO:0000256" key="2">
    <source>
        <dbReference type="ARBA" id="ARBA00010145"/>
    </source>
</evidence>
<keyword evidence="3" id="KW-0813">Transport</keyword>
<keyword evidence="7 8" id="KW-0472">Membrane</keyword>
<dbReference type="RefSeq" id="WP_106611185.1">
    <property type="nucleotide sequence ID" value="NZ_JAUSTO010000004.1"/>
</dbReference>
<dbReference type="InterPro" id="IPR004776">
    <property type="entry name" value="Mem_transp_PIN-like"/>
</dbReference>
<feature type="transmembrane region" description="Helical" evidence="8">
    <location>
        <begin position="130"/>
        <end position="152"/>
    </location>
</feature>
<dbReference type="PANTHER" id="PTHR36838:SF1">
    <property type="entry name" value="SLR1864 PROTEIN"/>
    <property type="match status" value="1"/>
</dbReference>
<keyword evidence="6 8" id="KW-1133">Transmembrane helix</keyword>
<sequence length="312" mass="33838">MNLDFFFVFANLISLFLLIAAGYAAMRLHMIPDHASPVLSALLMRITLPATIFISLATKQYDPGFLSDSIAILLIGFPLYGGMLLLFYKIAEFIHVQENHRGLWAFGVAFSNNGFMGFPIILALLGSDGLALAVVYNIAFNLTLYTIGVVIISRDSTAENQGIDLKKTLLSEINLAVLLSLIFYLGRIPLPSFTGSALTQLSNITTPLSMFITGMALAGNSGRALLTDRDAYSCAISRLLLHPIATLLLLRLIPELNPLIFQVVILTAAMPTPGVMTVLAESYHSDLRFAAKASFVSNILSIATIPLICLLL</sequence>
<comment type="subcellular location">
    <subcellularLocation>
        <location evidence="1">Cell membrane</location>
        <topology evidence="1">Multi-pass membrane protein</topology>
    </subcellularLocation>
</comment>
<evidence type="ECO:0000256" key="8">
    <source>
        <dbReference type="SAM" id="Phobius"/>
    </source>
</evidence>
<dbReference type="PANTHER" id="PTHR36838">
    <property type="entry name" value="AUXIN EFFLUX CARRIER FAMILY PROTEIN"/>
    <property type="match status" value="1"/>
</dbReference>
<keyword evidence="4" id="KW-1003">Cell membrane</keyword>
<feature type="transmembrane region" description="Helical" evidence="8">
    <location>
        <begin position="103"/>
        <end position="124"/>
    </location>
</feature>
<protein>
    <submittedName>
        <fullName evidence="9">Permease</fullName>
    </submittedName>
</protein>
<evidence type="ECO:0000256" key="6">
    <source>
        <dbReference type="ARBA" id="ARBA00022989"/>
    </source>
</evidence>
<reference evidence="9" key="1">
    <citation type="submission" date="2023-07" db="EMBL/GenBank/DDBJ databases">
        <title>Genomic Encyclopedia of Type Strains, Phase IV (KMG-IV): sequencing the most valuable type-strain genomes for metagenomic binning, comparative biology and taxonomic classification.</title>
        <authorList>
            <person name="Goeker M."/>
        </authorList>
    </citation>
    <scope>NUCLEOTIDE SEQUENCE</scope>
    <source>
        <strain evidence="9">DSM 19659</strain>
    </source>
</reference>
<dbReference type="Pfam" id="PF03547">
    <property type="entry name" value="Mem_trans"/>
    <property type="match status" value="1"/>
</dbReference>